<evidence type="ECO:0000313" key="2">
    <source>
        <dbReference type="EMBL" id="CEM22017.1"/>
    </source>
</evidence>
<dbReference type="VEuPathDB" id="CryptoDB:Vbra_4516"/>
<gene>
    <name evidence="2" type="ORF">Vbra_4516</name>
</gene>
<evidence type="ECO:0000256" key="1">
    <source>
        <dbReference type="SAM" id="MobiDB-lite"/>
    </source>
</evidence>
<evidence type="ECO:0000313" key="3">
    <source>
        <dbReference type="Proteomes" id="UP000041254"/>
    </source>
</evidence>
<dbReference type="Proteomes" id="UP000041254">
    <property type="component" value="Unassembled WGS sequence"/>
</dbReference>
<feature type="region of interest" description="Disordered" evidence="1">
    <location>
        <begin position="154"/>
        <end position="187"/>
    </location>
</feature>
<dbReference type="AlphaFoldDB" id="A0A0G4G1T4"/>
<dbReference type="InParanoid" id="A0A0G4G1T4"/>
<sequence length="187" mass="20952">MDPAAGALNSTAPARGASETADQQQGRRRRRIQQQGVGDALDGFLNLVTRELEGRAGHSGAQRVVDDWHRPSWCATGCCLASRPWSACSASTQLCVRAVICLVSLWLRCTKMPSTTSQVMRPRTTDGPNLDAMSDEQKEVLTELSEIYEVQAEAPSSIDKRQLRRRTLKRPDERERHHELQRERRAS</sequence>
<name>A0A0G4G1T4_VITBC</name>
<organism evidence="2 3">
    <name type="scientific">Vitrella brassicaformis (strain CCMP3155)</name>
    <dbReference type="NCBI Taxonomy" id="1169540"/>
    <lineage>
        <taxon>Eukaryota</taxon>
        <taxon>Sar</taxon>
        <taxon>Alveolata</taxon>
        <taxon>Colpodellida</taxon>
        <taxon>Vitrellaceae</taxon>
        <taxon>Vitrella</taxon>
    </lineage>
</organism>
<reference evidence="2 3" key="1">
    <citation type="submission" date="2014-11" db="EMBL/GenBank/DDBJ databases">
        <authorList>
            <person name="Zhu J."/>
            <person name="Qi W."/>
            <person name="Song R."/>
        </authorList>
    </citation>
    <scope>NUCLEOTIDE SEQUENCE [LARGE SCALE GENOMIC DNA]</scope>
</reference>
<protein>
    <submittedName>
        <fullName evidence="2">Uncharacterized protein</fullName>
    </submittedName>
</protein>
<feature type="region of interest" description="Disordered" evidence="1">
    <location>
        <begin position="1"/>
        <end position="35"/>
    </location>
</feature>
<keyword evidence="3" id="KW-1185">Reference proteome</keyword>
<accession>A0A0G4G1T4</accession>
<proteinExistence type="predicted"/>
<feature type="compositionally biased region" description="Basic and acidic residues" evidence="1">
    <location>
        <begin position="169"/>
        <end position="187"/>
    </location>
</feature>
<dbReference type="EMBL" id="CDMY01000548">
    <property type="protein sequence ID" value="CEM22017.1"/>
    <property type="molecule type" value="Genomic_DNA"/>
</dbReference>